<dbReference type="AlphaFoldDB" id="A0A4Q4MXD1"/>
<evidence type="ECO:0000313" key="4">
    <source>
        <dbReference type="Proteomes" id="UP000291422"/>
    </source>
</evidence>
<gene>
    <name evidence="3" type="ORF">AA0117_g13007</name>
</gene>
<reference evidence="4" key="1">
    <citation type="journal article" date="2019" name="bioRxiv">
        <title>Genomics, evolutionary history and diagnostics of the Alternaria alternata species group including apple and Asian pear pathotypes.</title>
        <authorList>
            <person name="Armitage A.D."/>
            <person name="Cockerton H.M."/>
            <person name="Sreenivasaprasad S."/>
            <person name="Woodhall J.W."/>
            <person name="Lane C.R."/>
            <person name="Harrison R.J."/>
            <person name="Clarkson J.P."/>
        </authorList>
    </citation>
    <scope>NUCLEOTIDE SEQUENCE [LARGE SCALE GENOMIC DNA]</scope>
    <source>
        <strain evidence="4">FERA 1177</strain>
    </source>
</reference>
<sequence length="58" mass="6062">MKFFILVVVLFAGFVAAVPRVVDRVPDPSLQSRQGGLRTNPAQDDPAGVAVVPDCPGA</sequence>
<comment type="caution">
    <text evidence="3">The sequence shown here is derived from an EMBL/GenBank/DDBJ whole genome shotgun (WGS) entry which is preliminary data.</text>
</comment>
<proteinExistence type="predicted"/>
<dbReference type="Proteomes" id="UP000291422">
    <property type="component" value="Unassembled WGS sequence"/>
</dbReference>
<feature type="chain" id="PRO_5020741962" evidence="2">
    <location>
        <begin position="18"/>
        <end position="58"/>
    </location>
</feature>
<protein>
    <submittedName>
        <fullName evidence="3">Uncharacterized protein</fullName>
    </submittedName>
</protein>
<feature type="signal peptide" evidence="2">
    <location>
        <begin position="1"/>
        <end position="17"/>
    </location>
</feature>
<accession>A0A4Q4MXD1</accession>
<organism evidence="3 4">
    <name type="scientific">Alternaria alternata</name>
    <name type="common">Alternaria rot fungus</name>
    <name type="synonym">Torula alternata</name>
    <dbReference type="NCBI Taxonomy" id="5599"/>
    <lineage>
        <taxon>Eukaryota</taxon>
        <taxon>Fungi</taxon>
        <taxon>Dikarya</taxon>
        <taxon>Ascomycota</taxon>
        <taxon>Pezizomycotina</taxon>
        <taxon>Dothideomycetes</taxon>
        <taxon>Pleosporomycetidae</taxon>
        <taxon>Pleosporales</taxon>
        <taxon>Pleosporineae</taxon>
        <taxon>Pleosporaceae</taxon>
        <taxon>Alternaria</taxon>
        <taxon>Alternaria sect. Alternaria</taxon>
        <taxon>Alternaria alternata complex</taxon>
    </lineage>
</organism>
<keyword evidence="2" id="KW-0732">Signal</keyword>
<evidence type="ECO:0000256" key="1">
    <source>
        <dbReference type="SAM" id="MobiDB-lite"/>
    </source>
</evidence>
<name>A0A4Q4MXD1_ALTAL</name>
<evidence type="ECO:0000256" key="2">
    <source>
        <dbReference type="SAM" id="SignalP"/>
    </source>
</evidence>
<evidence type="ECO:0000313" key="3">
    <source>
        <dbReference type="EMBL" id="RYN61320.1"/>
    </source>
</evidence>
<dbReference type="EMBL" id="PDXD01000112">
    <property type="protein sequence ID" value="RYN61320.1"/>
    <property type="molecule type" value="Genomic_DNA"/>
</dbReference>
<feature type="region of interest" description="Disordered" evidence="1">
    <location>
        <begin position="28"/>
        <end position="58"/>
    </location>
</feature>